<gene>
    <name evidence="2" type="ORF">PIB30_085246</name>
</gene>
<protein>
    <submittedName>
        <fullName evidence="2">Uncharacterized protein</fullName>
    </submittedName>
</protein>
<reference evidence="2 3" key="1">
    <citation type="journal article" date="2023" name="Plants (Basel)">
        <title>Bridging the Gap: Combining Genomics and Transcriptomics Approaches to Understand Stylosanthes scabra, an Orphan Legume from the Brazilian Caatinga.</title>
        <authorList>
            <person name="Ferreira-Neto J.R.C."/>
            <person name="da Silva M.D."/>
            <person name="Binneck E."/>
            <person name="de Melo N.F."/>
            <person name="da Silva R.H."/>
            <person name="de Melo A.L.T.M."/>
            <person name="Pandolfi V."/>
            <person name="Bustamante F.O."/>
            <person name="Brasileiro-Vidal A.C."/>
            <person name="Benko-Iseppon A.M."/>
        </authorList>
    </citation>
    <scope>NUCLEOTIDE SEQUENCE [LARGE SCALE GENOMIC DNA]</scope>
    <source>
        <tissue evidence="2">Leaves</tissue>
    </source>
</reference>
<evidence type="ECO:0000313" key="2">
    <source>
        <dbReference type="EMBL" id="MED6114925.1"/>
    </source>
</evidence>
<dbReference type="EMBL" id="JASCZI010001414">
    <property type="protein sequence ID" value="MED6114925.1"/>
    <property type="molecule type" value="Genomic_DNA"/>
</dbReference>
<dbReference type="Proteomes" id="UP001341840">
    <property type="component" value="Unassembled WGS sequence"/>
</dbReference>
<sequence>MLPGCLARTLKFQVTFYKHICTLSVDLGFIILEKPQVEPLPLLHYNNLCSTTTTSVSAPSQQPTSSAPPHSIPIHLLHASSQRSSNKNVSCNSLLVHTTPKTDANSSMARIEAPLPAAHAAATSLASAPSVDGTDSLPDTDASLTVAGSLRKPPPPPKTLLLCVP</sequence>
<feature type="region of interest" description="Disordered" evidence="1">
    <location>
        <begin position="53"/>
        <end position="72"/>
    </location>
</feature>
<keyword evidence="3" id="KW-1185">Reference proteome</keyword>
<feature type="compositionally biased region" description="Low complexity" evidence="1">
    <location>
        <begin position="53"/>
        <end position="69"/>
    </location>
</feature>
<accession>A0ABU6QSC3</accession>
<feature type="region of interest" description="Disordered" evidence="1">
    <location>
        <begin position="126"/>
        <end position="165"/>
    </location>
</feature>
<proteinExistence type="predicted"/>
<name>A0ABU6QSC3_9FABA</name>
<evidence type="ECO:0000313" key="3">
    <source>
        <dbReference type="Proteomes" id="UP001341840"/>
    </source>
</evidence>
<organism evidence="2 3">
    <name type="scientific">Stylosanthes scabra</name>
    <dbReference type="NCBI Taxonomy" id="79078"/>
    <lineage>
        <taxon>Eukaryota</taxon>
        <taxon>Viridiplantae</taxon>
        <taxon>Streptophyta</taxon>
        <taxon>Embryophyta</taxon>
        <taxon>Tracheophyta</taxon>
        <taxon>Spermatophyta</taxon>
        <taxon>Magnoliopsida</taxon>
        <taxon>eudicotyledons</taxon>
        <taxon>Gunneridae</taxon>
        <taxon>Pentapetalae</taxon>
        <taxon>rosids</taxon>
        <taxon>fabids</taxon>
        <taxon>Fabales</taxon>
        <taxon>Fabaceae</taxon>
        <taxon>Papilionoideae</taxon>
        <taxon>50 kb inversion clade</taxon>
        <taxon>dalbergioids sensu lato</taxon>
        <taxon>Dalbergieae</taxon>
        <taxon>Pterocarpus clade</taxon>
        <taxon>Stylosanthes</taxon>
    </lineage>
</organism>
<evidence type="ECO:0000256" key="1">
    <source>
        <dbReference type="SAM" id="MobiDB-lite"/>
    </source>
</evidence>
<comment type="caution">
    <text evidence="2">The sequence shown here is derived from an EMBL/GenBank/DDBJ whole genome shotgun (WGS) entry which is preliminary data.</text>
</comment>